<dbReference type="EMBL" id="KN825530">
    <property type="protein sequence ID" value="KIK89626.1"/>
    <property type="molecule type" value="Genomic_DNA"/>
</dbReference>
<evidence type="ECO:0000313" key="2">
    <source>
        <dbReference type="EMBL" id="KIK89626.1"/>
    </source>
</evidence>
<feature type="compositionally biased region" description="Polar residues" evidence="1">
    <location>
        <begin position="48"/>
        <end position="70"/>
    </location>
</feature>
<dbReference type="HOGENOM" id="CLU_2606736_0_0_1"/>
<name>A0A0D0DQS0_9AGAM</name>
<evidence type="ECO:0000256" key="1">
    <source>
        <dbReference type="SAM" id="MobiDB-lite"/>
    </source>
</evidence>
<dbReference type="InParanoid" id="A0A0D0DQS0"/>
<proteinExistence type="predicted"/>
<protein>
    <submittedName>
        <fullName evidence="2">Uncharacterized protein</fullName>
    </submittedName>
</protein>
<accession>A0A0D0DQS0</accession>
<dbReference type="Proteomes" id="UP000054538">
    <property type="component" value="Unassembled WGS sequence"/>
</dbReference>
<organism evidence="2 3">
    <name type="scientific">Paxillus rubicundulus Ve08.2h10</name>
    <dbReference type="NCBI Taxonomy" id="930991"/>
    <lineage>
        <taxon>Eukaryota</taxon>
        <taxon>Fungi</taxon>
        <taxon>Dikarya</taxon>
        <taxon>Basidiomycota</taxon>
        <taxon>Agaricomycotina</taxon>
        <taxon>Agaricomycetes</taxon>
        <taxon>Agaricomycetidae</taxon>
        <taxon>Boletales</taxon>
        <taxon>Paxilineae</taxon>
        <taxon>Paxillaceae</taxon>
        <taxon>Paxillus</taxon>
    </lineage>
</organism>
<feature type="region of interest" description="Disordered" evidence="1">
    <location>
        <begin position="48"/>
        <end position="79"/>
    </location>
</feature>
<gene>
    <name evidence="2" type="ORF">PAXRUDRAFT_152171</name>
</gene>
<evidence type="ECO:0000313" key="3">
    <source>
        <dbReference type="Proteomes" id="UP000054538"/>
    </source>
</evidence>
<reference evidence="2 3" key="1">
    <citation type="submission" date="2014-04" db="EMBL/GenBank/DDBJ databases">
        <authorList>
            <consortium name="DOE Joint Genome Institute"/>
            <person name="Kuo A."/>
            <person name="Kohler A."/>
            <person name="Jargeat P."/>
            <person name="Nagy L.G."/>
            <person name="Floudas D."/>
            <person name="Copeland A."/>
            <person name="Barry K.W."/>
            <person name="Cichocki N."/>
            <person name="Veneault-Fourrey C."/>
            <person name="LaButti K."/>
            <person name="Lindquist E.A."/>
            <person name="Lipzen A."/>
            <person name="Lundell T."/>
            <person name="Morin E."/>
            <person name="Murat C."/>
            <person name="Sun H."/>
            <person name="Tunlid A."/>
            <person name="Henrissat B."/>
            <person name="Grigoriev I.V."/>
            <person name="Hibbett D.S."/>
            <person name="Martin F."/>
            <person name="Nordberg H.P."/>
            <person name="Cantor M.N."/>
            <person name="Hua S.X."/>
        </authorList>
    </citation>
    <scope>NUCLEOTIDE SEQUENCE [LARGE SCALE GENOMIC DNA]</scope>
    <source>
        <strain evidence="2 3">Ve08.2h10</strain>
    </source>
</reference>
<reference evidence="3" key="2">
    <citation type="submission" date="2015-01" db="EMBL/GenBank/DDBJ databases">
        <title>Evolutionary Origins and Diversification of the Mycorrhizal Mutualists.</title>
        <authorList>
            <consortium name="DOE Joint Genome Institute"/>
            <consortium name="Mycorrhizal Genomics Consortium"/>
            <person name="Kohler A."/>
            <person name="Kuo A."/>
            <person name="Nagy L.G."/>
            <person name="Floudas D."/>
            <person name="Copeland A."/>
            <person name="Barry K.W."/>
            <person name="Cichocki N."/>
            <person name="Veneault-Fourrey C."/>
            <person name="LaButti K."/>
            <person name="Lindquist E.A."/>
            <person name="Lipzen A."/>
            <person name="Lundell T."/>
            <person name="Morin E."/>
            <person name="Murat C."/>
            <person name="Riley R."/>
            <person name="Ohm R."/>
            <person name="Sun H."/>
            <person name="Tunlid A."/>
            <person name="Henrissat B."/>
            <person name="Grigoriev I.V."/>
            <person name="Hibbett D.S."/>
            <person name="Martin F."/>
        </authorList>
    </citation>
    <scope>NUCLEOTIDE SEQUENCE [LARGE SCALE GENOMIC DNA]</scope>
    <source>
        <strain evidence="3">Ve08.2h10</strain>
    </source>
</reference>
<keyword evidence="3" id="KW-1185">Reference proteome</keyword>
<sequence>MFQVQNGHRPTPHWIHMQCNRTTALTQNTLASAHCKHVMSYHKHKTPTHTSSICVANPTTTTQLPPSTILPSVHDSPNR</sequence>
<dbReference type="AlphaFoldDB" id="A0A0D0DQS0"/>